<dbReference type="EMBL" id="JAVRQU010000014">
    <property type="protein sequence ID" value="KAK5695481.1"/>
    <property type="molecule type" value="Genomic_DNA"/>
</dbReference>
<reference evidence="1" key="1">
    <citation type="submission" date="2023-08" db="EMBL/GenBank/DDBJ databases">
        <title>Black Yeasts Isolated from many extreme environments.</title>
        <authorList>
            <person name="Coleine C."/>
            <person name="Stajich J.E."/>
            <person name="Selbmann L."/>
        </authorList>
    </citation>
    <scope>NUCLEOTIDE SEQUENCE</scope>
    <source>
        <strain evidence="1">CCFEE 5810</strain>
    </source>
</reference>
<comment type="caution">
    <text evidence="1">The sequence shown here is derived from an EMBL/GenBank/DDBJ whole genome shotgun (WGS) entry which is preliminary data.</text>
</comment>
<protein>
    <submittedName>
        <fullName evidence="1">Uncharacterized protein</fullName>
    </submittedName>
</protein>
<accession>A0AAN7VNT0</accession>
<evidence type="ECO:0000313" key="2">
    <source>
        <dbReference type="Proteomes" id="UP001310594"/>
    </source>
</evidence>
<dbReference type="PANTHER" id="PTHR42085">
    <property type="entry name" value="F-BOX DOMAIN-CONTAINING PROTEIN"/>
    <property type="match status" value="1"/>
</dbReference>
<proteinExistence type="predicted"/>
<dbReference type="PANTHER" id="PTHR42085:SF1">
    <property type="entry name" value="F-BOX DOMAIN-CONTAINING PROTEIN"/>
    <property type="match status" value="1"/>
</dbReference>
<name>A0AAN7VNT0_9PEZI</name>
<organism evidence="1 2">
    <name type="scientific">Elasticomyces elasticus</name>
    <dbReference type="NCBI Taxonomy" id="574655"/>
    <lineage>
        <taxon>Eukaryota</taxon>
        <taxon>Fungi</taxon>
        <taxon>Dikarya</taxon>
        <taxon>Ascomycota</taxon>
        <taxon>Pezizomycotina</taxon>
        <taxon>Dothideomycetes</taxon>
        <taxon>Dothideomycetidae</taxon>
        <taxon>Mycosphaerellales</taxon>
        <taxon>Teratosphaeriaceae</taxon>
        <taxon>Elasticomyces</taxon>
    </lineage>
</organism>
<dbReference type="AlphaFoldDB" id="A0AAN7VNT0"/>
<gene>
    <name evidence="1" type="ORF">LTR97_008989</name>
</gene>
<evidence type="ECO:0000313" key="1">
    <source>
        <dbReference type="EMBL" id="KAK5695481.1"/>
    </source>
</evidence>
<sequence>MAATFLGLPIELRKHIYAFCFDPKDEDYAGLWEDDEDGVVTVLEPALTRTCKSVRTESLPIFYGLATFDTRTNLYQIFDPSHVVSLWRWYRLFPEHKMVYFRTFEATFALSDYGMANSGELVFLIKLYEADGTVSIEHTKGPYCRHIPVIREHLEKSLAFSIRKRGIGGFIVDDADRFAEIDPRNIDGPPTVPWPASFLGLPIELRERIYDFSFQPKDGEYAGLWRDDQCEEQIFATIEEPALTQVSKTIRAESLPLFYGSARFLETLTSVGEMDETWYWLRTYWLRTLPWYRQLSDSRMGLVRKLVLTFATDHPKRVTYTIKLYMASNSFTIDEEFNKEWLRNVERHGDPYDDKEMQTVRQHLLSSLERSIRERGVGKFTAFDIERLVTVDPETHHDEPTDLQWMEDEELSDAIIRFRSPTRP</sequence>
<dbReference type="InterPro" id="IPR038883">
    <property type="entry name" value="AN11006-like"/>
</dbReference>
<dbReference type="Proteomes" id="UP001310594">
    <property type="component" value="Unassembled WGS sequence"/>
</dbReference>